<dbReference type="InterPro" id="IPR016024">
    <property type="entry name" value="ARM-type_fold"/>
</dbReference>
<dbReference type="EMBL" id="JAVDQH010000001">
    <property type="protein sequence ID" value="MDR6242191.1"/>
    <property type="molecule type" value="Genomic_DNA"/>
</dbReference>
<evidence type="ECO:0008006" key="3">
    <source>
        <dbReference type="Google" id="ProtNLM"/>
    </source>
</evidence>
<protein>
    <recommendedName>
        <fullName evidence="3">HEAT repeat domain-containing protein</fullName>
    </recommendedName>
</protein>
<dbReference type="SUPFAM" id="SSF48371">
    <property type="entry name" value="ARM repeat"/>
    <property type="match status" value="1"/>
</dbReference>
<dbReference type="Gene3D" id="1.25.10.10">
    <property type="entry name" value="Leucine-rich Repeat Variant"/>
    <property type="match status" value="1"/>
</dbReference>
<evidence type="ECO:0000313" key="2">
    <source>
        <dbReference type="Proteomes" id="UP001185028"/>
    </source>
</evidence>
<organism evidence="1 2">
    <name type="scientific">Paenibacillus hunanensis</name>
    <dbReference type="NCBI Taxonomy" id="539262"/>
    <lineage>
        <taxon>Bacteria</taxon>
        <taxon>Bacillati</taxon>
        <taxon>Bacillota</taxon>
        <taxon>Bacilli</taxon>
        <taxon>Bacillales</taxon>
        <taxon>Paenibacillaceae</taxon>
        <taxon>Paenibacillus</taxon>
    </lineage>
</organism>
<dbReference type="Pfam" id="PF13646">
    <property type="entry name" value="HEAT_2"/>
    <property type="match status" value="1"/>
</dbReference>
<gene>
    <name evidence="1" type="ORF">JOC58_000075</name>
</gene>
<reference evidence="1 2" key="1">
    <citation type="submission" date="2023-07" db="EMBL/GenBank/DDBJ databases">
        <title>Genomic Encyclopedia of Type Strains, Phase IV (KMG-IV): sequencing the most valuable type-strain genomes for metagenomic binning, comparative biology and taxonomic classification.</title>
        <authorList>
            <person name="Goeker M."/>
        </authorList>
    </citation>
    <scope>NUCLEOTIDE SEQUENCE [LARGE SCALE GENOMIC DNA]</scope>
    <source>
        <strain evidence="1 2">DSM 22170</strain>
    </source>
</reference>
<dbReference type="Proteomes" id="UP001185028">
    <property type="component" value="Unassembled WGS sequence"/>
</dbReference>
<keyword evidence="2" id="KW-1185">Reference proteome</keyword>
<accession>A0ABU1ITG1</accession>
<proteinExistence type="predicted"/>
<sequence length="219" mass="26336">MKELHRIIHDASKDIYTKLDVVVNDFWEWSKFQKHEYEWETEYYNWAILNTIFAELIETTEHTDWSRKTINNLLYSIARDHECTILINKLCEKPISFLFLAQEGLFYSDVDVRWQLAHYLTKIHAPYSETEELIYKFSADSDEYVRRRALLALGYIKSKYAEEKALMAWNTNLEYQRIAALEVLYQIKSKKLEHYLKLARNSNFKYLRSNAERIIQELG</sequence>
<dbReference type="RefSeq" id="WP_188774678.1">
    <property type="nucleotide sequence ID" value="NZ_BMMB01000003.1"/>
</dbReference>
<comment type="caution">
    <text evidence="1">The sequence shown here is derived from an EMBL/GenBank/DDBJ whole genome shotgun (WGS) entry which is preliminary data.</text>
</comment>
<dbReference type="InterPro" id="IPR011989">
    <property type="entry name" value="ARM-like"/>
</dbReference>
<name>A0ABU1ITG1_9BACL</name>
<evidence type="ECO:0000313" key="1">
    <source>
        <dbReference type="EMBL" id="MDR6242191.1"/>
    </source>
</evidence>